<protein>
    <submittedName>
        <fullName evidence="2">Uncharacterized protein</fullName>
    </submittedName>
</protein>
<feature type="region of interest" description="Disordered" evidence="1">
    <location>
        <begin position="98"/>
        <end position="124"/>
    </location>
</feature>
<proteinExistence type="predicted"/>
<sequence>MPCPNLISIAIPPLPSLPRLSLRRRHQLLLMQPLPPPPRLPTCPASASSTASPTSVPHLLCLVDASLPMRLTAASASLSTRADTPPLAPCRCARCPTSVSLPTRPKRPLRLPDNTARCLPADAPRRHLPDRRLLRLLADAPPPPPP</sequence>
<reference evidence="2" key="2">
    <citation type="submission" date="2021-12" db="EMBL/GenBank/DDBJ databases">
        <title>Resequencing data analysis of finger millet.</title>
        <authorList>
            <person name="Hatakeyama M."/>
            <person name="Aluri S."/>
            <person name="Balachadran M.T."/>
            <person name="Sivarajan S.R."/>
            <person name="Poveda L."/>
            <person name="Shimizu-Inatsugi R."/>
            <person name="Schlapbach R."/>
            <person name="Sreeman S.M."/>
            <person name="Shimizu K.K."/>
        </authorList>
    </citation>
    <scope>NUCLEOTIDE SEQUENCE</scope>
</reference>
<accession>A0AAV5D9D1</accession>
<dbReference type="EMBL" id="BQKI01000013">
    <property type="protein sequence ID" value="GJN06877.1"/>
    <property type="molecule type" value="Genomic_DNA"/>
</dbReference>
<dbReference type="AlphaFoldDB" id="A0AAV5D9D1"/>
<name>A0AAV5D9D1_ELECO</name>
<keyword evidence="3" id="KW-1185">Reference proteome</keyword>
<evidence type="ECO:0000313" key="2">
    <source>
        <dbReference type="EMBL" id="GJN06877.1"/>
    </source>
</evidence>
<reference evidence="2" key="1">
    <citation type="journal article" date="2018" name="DNA Res.">
        <title>Multiple hybrid de novo genome assembly of finger millet, an orphan allotetraploid crop.</title>
        <authorList>
            <person name="Hatakeyama M."/>
            <person name="Aluri S."/>
            <person name="Balachadran M.T."/>
            <person name="Sivarajan S.R."/>
            <person name="Patrignani A."/>
            <person name="Gruter S."/>
            <person name="Poveda L."/>
            <person name="Shimizu-Inatsugi R."/>
            <person name="Baeten J."/>
            <person name="Francoijs K.J."/>
            <person name="Nataraja K.N."/>
            <person name="Reddy Y.A.N."/>
            <person name="Phadnis S."/>
            <person name="Ravikumar R.L."/>
            <person name="Schlapbach R."/>
            <person name="Sreeman S.M."/>
            <person name="Shimizu K.K."/>
        </authorList>
    </citation>
    <scope>NUCLEOTIDE SEQUENCE</scope>
</reference>
<evidence type="ECO:0000256" key="1">
    <source>
        <dbReference type="SAM" id="MobiDB-lite"/>
    </source>
</evidence>
<organism evidence="2 3">
    <name type="scientific">Eleusine coracana subsp. coracana</name>
    <dbReference type="NCBI Taxonomy" id="191504"/>
    <lineage>
        <taxon>Eukaryota</taxon>
        <taxon>Viridiplantae</taxon>
        <taxon>Streptophyta</taxon>
        <taxon>Embryophyta</taxon>
        <taxon>Tracheophyta</taxon>
        <taxon>Spermatophyta</taxon>
        <taxon>Magnoliopsida</taxon>
        <taxon>Liliopsida</taxon>
        <taxon>Poales</taxon>
        <taxon>Poaceae</taxon>
        <taxon>PACMAD clade</taxon>
        <taxon>Chloridoideae</taxon>
        <taxon>Cynodonteae</taxon>
        <taxon>Eleusininae</taxon>
        <taxon>Eleusine</taxon>
    </lineage>
</organism>
<gene>
    <name evidence="2" type="primary">ga24647</name>
    <name evidence="2" type="ORF">PR202_ga24647</name>
</gene>
<dbReference type="Proteomes" id="UP001054889">
    <property type="component" value="Unassembled WGS sequence"/>
</dbReference>
<comment type="caution">
    <text evidence="2">The sequence shown here is derived from an EMBL/GenBank/DDBJ whole genome shotgun (WGS) entry which is preliminary data.</text>
</comment>
<evidence type="ECO:0000313" key="3">
    <source>
        <dbReference type="Proteomes" id="UP001054889"/>
    </source>
</evidence>